<feature type="transmembrane region" description="Helical" evidence="9">
    <location>
        <begin position="340"/>
        <end position="362"/>
    </location>
</feature>
<evidence type="ECO:0000256" key="6">
    <source>
        <dbReference type="ARBA" id="ARBA00023136"/>
    </source>
</evidence>
<evidence type="ECO:0000313" key="11">
    <source>
        <dbReference type="EMBL" id="ERN42536.1"/>
    </source>
</evidence>
<dbReference type="Gene3D" id="3.40.50.12370">
    <property type="match status" value="1"/>
</dbReference>
<sequence>MSRFLSRARSRALLQSLRLRPGERRYALLEACAIGIVSAVAALALKEGVDLLSTYRIQAAVRFGWIALPLAGAMLGFLAGVIVENLAPQATGGGIPQVKAILAQFPLPMGLGEAVVKAIGTILILGSGMTLGRRGPTVYIGAALAAQLSAWVPTSPVHRRQMIASGAAAGLAAGFNTPIAGVFFVVEELMRDVSGLTLETAILASFTGGVVSQLLGATDGQLPERLMEVGLRASFETRELPFYLLLGVLAGVAGTLFSRGILQALEFNRRLRRSLPWRIALAGLVSGGFIALLPNLFHNQADLREFIIFGQGDWQITAIAFFAYFLLTILAYGSGAPGGLFAPALVLGAALGYLVGTAEVALTGQGASFTYVLAGMSAFFTAVVRVPVTAIVIVLELTADFNAVLPLMISAGIAYVVGESVRGASLYQYLLAAQGIDLDDDASANTLLDNLDASDIMHSPVETLSSALVLEDVRHIFARSRYRGFPVVTDNKLVGVVTQADITRLASRPGTMALEQLMTARPISVQPSASLSEVMTLFNRYQLSHLPVARERELLGIITRSDIIRAEVGRRSSQLPPTETGFRGSEPSYLVYQTRSPALGDGRLLLPLANPNTAPFLMRMAAAIARMRRAELECLRVVPVPRHQNLARTRVTTEQARTLMHMAEAIGLEWDVPVHSEIRLAHDVAHTVLNSIRDRHISLVLGGWQGTEPSSSPLAAIVRHASCDVVLVKPGDTATATVARPSRWLIPIAGGPNTQRALELLPELSGWTPEPEFWLCQVFPPDASDLDSSPLDAAARELQQFAPNRVTAIPIRAHSVTEAIVKLATTEACDVTLLGDSRESFLQRALHGNLPAAIAREIDSTVILVRAASDRSA</sequence>
<proteinExistence type="predicted"/>
<dbReference type="SMART" id="SM00116">
    <property type="entry name" value="CBS"/>
    <property type="match status" value="2"/>
</dbReference>
<evidence type="ECO:0000256" key="3">
    <source>
        <dbReference type="ARBA" id="ARBA00022692"/>
    </source>
</evidence>
<dbReference type="RefSeq" id="WP_022605000.1">
    <property type="nucleotide sequence ID" value="NZ_ASSJ01000017.1"/>
</dbReference>
<dbReference type="SUPFAM" id="SSF52402">
    <property type="entry name" value="Adenine nucleotide alpha hydrolases-like"/>
    <property type="match status" value="2"/>
</dbReference>
<organism evidence="11 12">
    <name type="scientific">Rubidibacter lacunae KORDI 51-2</name>
    <dbReference type="NCBI Taxonomy" id="582515"/>
    <lineage>
        <taxon>Bacteria</taxon>
        <taxon>Bacillati</taxon>
        <taxon>Cyanobacteriota</taxon>
        <taxon>Cyanophyceae</taxon>
        <taxon>Oscillatoriophycideae</taxon>
        <taxon>Chroococcales</taxon>
        <taxon>Aphanothecaceae</taxon>
        <taxon>Rubidibacter</taxon>
    </lineage>
</organism>
<evidence type="ECO:0000256" key="4">
    <source>
        <dbReference type="ARBA" id="ARBA00022989"/>
    </source>
</evidence>
<comment type="caution">
    <text evidence="11">The sequence shown here is derived from an EMBL/GenBank/DDBJ whole genome shotgun (WGS) entry which is preliminary data.</text>
</comment>
<feature type="transmembrane region" description="Helical" evidence="9">
    <location>
        <begin position="274"/>
        <end position="294"/>
    </location>
</feature>
<keyword evidence="6 9" id="KW-0472">Membrane</keyword>
<evidence type="ECO:0000259" key="10">
    <source>
        <dbReference type="PROSITE" id="PS51371"/>
    </source>
</evidence>
<dbReference type="SUPFAM" id="SSF54631">
    <property type="entry name" value="CBS-domain pair"/>
    <property type="match status" value="1"/>
</dbReference>
<dbReference type="Pfam" id="PF00582">
    <property type="entry name" value="Usp"/>
    <property type="match status" value="1"/>
</dbReference>
<feature type="transmembrane region" description="Helical" evidence="9">
    <location>
        <begin position="314"/>
        <end position="333"/>
    </location>
</feature>
<dbReference type="eggNOG" id="COG0589">
    <property type="taxonomic scope" value="Bacteria"/>
</dbReference>
<feature type="transmembrane region" description="Helical" evidence="9">
    <location>
        <begin position="166"/>
        <end position="186"/>
    </location>
</feature>
<evidence type="ECO:0000256" key="5">
    <source>
        <dbReference type="ARBA" id="ARBA00023065"/>
    </source>
</evidence>
<keyword evidence="7" id="KW-0868">Chloride</keyword>
<dbReference type="PROSITE" id="PS51371">
    <property type="entry name" value="CBS"/>
    <property type="match status" value="2"/>
</dbReference>
<keyword evidence="5" id="KW-0406">Ion transport</keyword>
<dbReference type="eggNOG" id="COG0038">
    <property type="taxonomic scope" value="Bacteria"/>
</dbReference>
<dbReference type="InterPro" id="IPR001807">
    <property type="entry name" value="ClC"/>
</dbReference>
<dbReference type="Gene3D" id="1.10.3080.10">
    <property type="entry name" value="Clc chloride channel"/>
    <property type="match status" value="1"/>
</dbReference>
<dbReference type="GO" id="GO:0005886">
    <property type="term" value="C:plasma membrane"/>
    <property type="evidence" value="ECO:0007669"/>
    <property type="project" value="TreeGrafter"/>
</dbReference>
<feature type="domain" description="CBS" evidence="10">
    <location>
        <begin position="518"/>
        <end position="573"/>
    </location>
</feature>
<comment type="subcellular location">
    <subcellularLocation>
        <location evidence="1">Membrane</location>
        <topology evidence="1">Multi-pass membrane protein</topology>
    </subcellularLocation>
</comment>
<dbReference type="CDD" id="cd01031">
    <property type="entry name" value="EriC"/>
    <property type="match status" value="1"/>
</dbReference>
<dbReference type="EMBL" id="ASSJ01000017">
    <property type="protein sequence ID" value="ERN42536.1"/>
    <property type="molecule type" value="Genomic_DNA"/>
</dbReference>
<keyword evidence="12" id="KW-1185">Reference proteome</keyword>
<feature type="transmembrane region" description="Helical" evidence="9">
    <location>
        <begin position="240"/>
        <end position="262"/>
    </location>
</feature>
<dbReference type="InterPro" id="IPR006016">
    <property type="entry name" value="UspA"/>
</dbReference>
<feature type="transmembrane region" description="Helical" evidence="9">
    <location>
        <begin position="368"/>
        <end position="394"/>
    </location>
</feature>
<dbReference type="SUPFAM" id="SSF81340">
    <property type="entry name" value="Clc chloride channel"/>
    <property type="match status" value="1"/>
</dbReference>
<dbReference type="InterPro" id="IPR014743">
    <property type="entry name" value="Cl-channel_core"/>
</dbReference>
<dbReference type="Gene3D" id="3.10.580.10">
    <property type="entry name" value="CBS-domain"/>
    <property type="match status" value="2"/>
</dbReference>
<dbReference type="InterPro" id="IPR046342">
    <property type="entry name" value="CBS_dom_sf"/>
</dbReference>
<dbReference type="eggNOG" id="COG0517">
    <property type="taxonomic scope" value="Bacteria"/>
</dbReference>
<dbReference type="PANTHER" id="PTHR45711">
    <property type="entry name" value="CHLORIDE CHANNEL PROTEIN"/>
    <property type="match status" value="1"/>
</dbReference>
<evidence type="ECO:0000256" key="7">
    <source>
        <dbReference type="ARBA" id="ARBA00023214"/>
    </source>
</evidence>
<feature type="transmembrane region" description="Helical" evidence="9">
    <location>
        <begin position="401"/>
        <end position="418"/>
    </location>
</feature>
<name>U5DLI9_9CHRO</name>
<dbReference type="Proteomes" id="UP000016960">
    <property type="component" value="Unassembled WGS sequence"/>
</dbReference>
<keyword evidence="4 9" id="KW-1133">Transmembrane helix</keyword>
<protein>
    <submittedName>
        <fullName evidence="11">Chloride channel protein EriC</fullName>
    </submittedName>
</protein>
<dbReference type="GO" id="GO:0005247">
    <property type="term" value="F:voltage-gated chloride channel activity"/>
    <property type="evidence" value="ECO:0007669"/>
    <property type="project" value="TreeGrafter"/>
</dbReference>
<dbReference type="InterPro" id="IPR000644">
    <property type="entry name" value="CBS_dom"/>
</dbReference>
<dbReference type="Pfam" id="PF00654">
    <property type="entry name" value="Voltage_CLC"/>
    <property type="match status" value="1"/>
</dbReference>
<keyword evidence="2" id="KW-0813">Transport</keyword>
<gene>
    <name evidence="11" type="ORF">KR51_00008560</name>
</gene>
<dbReference type="PRINTS" id="PR00762">
    <property type="entry name" value="CLCHANNEL"/>
</dbReference>
<keyword evidence="3 9" id="KW-0812">Transmembrane</keyword>
<dbReference type="PATRIC" id="fig|582515.4.peg.959"/>
<reference evidence="11 12" key="1">
    <citation type="submission" date="2013-05" db="EMBL/GenBank/DDBJ databases">
        <title>Draft genome sequence of Rubidibacter lacunae KORDI 51-2.</title>
        <authorList>
            <person name="Choi D.H."/>
            <person name="Noh J.H."/>
            <person name="Kwon K.-K."/>
            <person name="Lee J.-H."/>
            <person name="Ryu J.-Y."/>
        </authorList>
    </citation>
    <scope>NUCLEOTIDE SEQUENCE [LARGE SCALE GENOMIC DNA]</scope>
    <source>
        <strain evidence="11 12">KORDI 51-2</strain>
    </source>
</reference>
<dbReference type="AlphaFoldDB" id="U5DLI9"/>
<feature type="domain" description="CBS" evidence="10">
    <location>
        <begin position="457"/>
        <end position="512"/>
    </location>
</feature>
<feature type="transmembrane region" description="Helical" evidence="9">
    <location>
        <begin position="26"/>
        <end position="45"/>
    </location>
</feature>
<dbReference type="STRING" id="582515.KR51_00008560"/>
<dbReference type="OrthoDB" id="9812438at2"/>
<evidence type="ECO:0000256" key="9">
    <source>
        <dbReference type="SAM" id="Phobius"/>
    </source>
</evidence>
<evidence type="ECO:0000256" key="1">
    <source>
        <dbReference type="ARBA" id="ARBA00004141"/>
    </source>
</evidence>
<evidence type="ECO:0000256" key="8">
    <source>
        <dbReference type="PROSITE-ProRule" id="PRU00703"/>
    </source>
</evidence>
<dbReference type="PANTHER" id="PTHR45711:SF10">
    <property type="entry name" value="CHLORIDE CHANNEL PROTEIN"/>
    <property type="match status" value="1"/>
</dbReference>
<evidence type="ECO:0000256" key="2">
    <source>
        <dbReference type="ARBA" id="ARBA00022448"/>
    </source>
</evidence>
<feature type="transmembrane region" description="Helical" evidence="9">
    <location>
        <begin position="65"/>
        <end position="87"/>
    </location>
</feature>
<dbReference type="InParanoid" id="U5DLI9"/>
<keyword evidence="8" id="KW-0129">CBS domain</keyword>
<dbReference type="Pfam" id="PF00571">
    <property type="entry name" value="CBS"/>
    <property type="match status" value="2"/>
</dbReference>
<accession>U5DLI9</accession>
<evidence type="ECO:0000313" key="12">
    <source>
        <dbReference type="Proteomes" id="UP000016960"/>
    </source>
</evidence>